<dbReference type="AlphaFoldDB" id="A0A845BA17"/>
<name>A0A845BA17_9PROT</name>
<proteinExistence type="predicted"/>
<keyword evidence="3" id="KW-1185">Reference proteome</keyword>
<keyword evidence="1" id="KW-0732">Signal</keyword>
<accession>A0A845BA17</accession>
<comment type="caution">
    <text evidence="2">The sequence shown here is derived from an EMBL/GenBank/DDBJ whole genome shotgun (WGS) entry which is preliminary data.</text>
</comment>
<dbReference type="OrthoDB" id="9910576at2"/>
<gene>
    <name evidence="2" type="ORF">E0493_14020</name>
</gene>
<feature type="chain" id="PRO_5033047277" evidence="1">
    <location>
        <begin position="22"/>
        <end position="103"/>
    </location>
</feature>
<dbReference type="RefSeq" id="WP_160937658.1">
    <property type="nucleotide sequence ID" value="NZ_SNVJ01000011.1"/>
</dbReference>
<feature type="signal peptide" evidence="1">
    <location>
        <begin position="1"/>
        <end position="21"/>
    </location>
</feature>
<sequence length="103" mass="10552">MFRTAILSTVLAFGVIGAAAAQESSIRVLGTGENFAVDYSNDGGNIVGGGPVKVIGRNENARYIYAPDAPAQRGVVASFANQGENNEITYTPVPGPAAAQPRG</sequence>
<evidence type="ECO:0000256" key="1">
    <source>
        <dbReference type="SAM" id="SignalP"/>
    </source>
</evidence>
<reference evidence="2 3" key="1">
    <citation type="submission" date="2019-03" db="EMBL/GenBank/DDBJ databases">
        <title>Roseomonas sp. a novel Roseomonas species isolated from Sea whip Gorgonian.</title>
        <authorList>
            <person name="Li F."/>
            <person name="Pan X."/>
            <person name="Huang S."/>
            <person name="Li Z."/>
            <person name="Meng B."/>
        </authorList>
    </citation>
    <scope>NUCLEOTIDE SEQUENCE [LARGE SCALE GENOMIC DNA]</scope>
    <source>
        <strain evidence="2 3">M0104</strain>
    </source>
</reference>
<evidence type="ECO:0000313" key="2">
    <source>
        <dbReference type="EMBL" id="MXP64463.1"/>
    </source>
</evidence>
<protein>
    <submittedName>
        <fullName evidence="2">Uncharacterized protein</fullName>
    </submittedName>
</protein>
<evidence type="ECO:0000313" key="3">
    <source>
        <dbReference type="Proteomes" id="UP000460715"/>
    </source>
</evidence>
<organism evidence="2 3">
    <name type="scientific">Teichococcus coralli</name>
    <dbReference type="NCBI Taxonomy" id="2545983"/>
    <lineage>
        <taxon>Bacteria</taxon>
        <taxon>Pseudomonadati</taxon>
        <taxon>Pseudomonadota</taxon>
        <taxon>Alphaproteobacteria</taxon>
        <taxon>Acetobacterales</taxon>
        <taxon>Roseomonadaceae</taxon>
        <taxon>Roseomonas</taxon>
    </lineage>
</organism>
<dbReference type="EMBL" id="SNVJ01000011">
    <property type="protein sequence ID" value="MXP64463.1"/>
    <property type="molecule type" value="Genomic_DNA"/>
</dbReference>
<dbReference type="Proteomes" id="UP000460715">
    <property type="component" value="Unassembled WGS sequence"/>
</dbReference>